<dbReference type="EMBL" id="JHEG04000001">
    <property type="protein sequence ID" value="KAF3885158.1"/>
    <property type="molecule type" value="Genomic_DNA"/>
</dbReference>
<evidence type="ECO:0000313" key="2">
    <source>
        <dbReference type="EMBL" id="KAF3885158.1"/>
    </source>
</evidence>
<gene>
    <name evidence="3" type="ORF">DA73_0232410</name>
    <name evidence="2" type="ORF">DA73_0400006550</name>
</gene>
<dbReference type="SUPFAM" id="SSF55729">
    <property type="entry name" value="Acyl-CoA N-acyltransferases (Nat)"/>
    <property type="match status" value="1"/>
</dbReference>
<sequence>MKVETQRLILREFQLEDFQQLAPILANPQVMKFSLAGTLSPLQTQEKIASFITSYTKYGFGKWAVIFKESNELIGYCGIAVEEIDNQAEKEIGYRLDPRFWGRGLATEAATAALRYGFTRLKLPYILGIVQRENMRSVEVLKKLGMRYERDTIYRGIEMNVYRVTQNVYL</sequence>
<dbReference type="OrthoDB" id="509947at2"/>
<dbReference type="Proteomes" id="UP000029738">
    <property type="component" value="Unassembled WGS sequence"/>
</dbReference>
<reference evidence="3" key="1">
    <citation type="journal article" date="2015" name="Genome Announc.">
        <title>Draft Genome Sequence of Tolypothrix boutellei Strain VB521301.</title>
        <authorList>
            <person name="Chandrababunaidu M.M."/>
            <person name="Singh D."/>
            <person name="Sen D."/>
            <person name="Bhan S."/>
            <person name="Das S."/>
            <person name="Gupta A."/>
            <person name="Adhikary S.P."/>
            <person name="Tripathy S."/>
        </authorList>
    </citation>
    <scope>NUCLEOTIDE SEQUENCE</scope>
    <source>
        <strain evidence="3">VB521301</strain>
    </source>
</reference>
<dbReference type="RefSeq" id="WP_038088398.1">
    <property type="nucleotide sequence ID" value="NZ_JHEG04000001.1"/>
</dbReference>
<proteinExistence type="predicted"/>
<evidence type="ECO:0000313" key="3">
    <source>
        <dbReference type="EMBL" id="KIE09126.1"/>
    </source>
</evidence>
<dbReference type="STRING" id="1479485.DA73_0232410"/>
<dbReference type="GO" id="GO:0016747">
    <property type="term" value="F:acyltransferase activity, transferring groups other than amino-acyl groups"/>
    <property type="evidence" value="ECO:0007669"/>
    <property type="project" value="InterPro"/>
</dbReference>
<reference evidence="2" key="2">
    <citation type="submission" date="2019-11" db="EMBL/GenBank/DDBJ databases">
        <title>Improved Assembly of Tolypothrix boutellei genome.</title>
        <authorList>
            <person name="Sarangi A.N."/>
            <person name="Mukherjee M."/>
            <person name="Ghosh S."/>
            <person name="Singh D."/>
            <person name="Das A."/>
            <person name="Kant S."/>
            <person name="Prusty A."/>
            <person name="Tripathy S."/>
        </authorList>
    </citation>
    <scope>NUCLEOTIDE SEQUENCE</scope>
    <source>
        <strain evidence="2">VB521301</strain>
    </source>
</reference>
<protein>
    <submittedName>
        <fullName evidence="2 3">Acetyltransferase</fullName>
    </submittedName>
</protein>
<dbReference type="PANTHER" id="PTHR43792">
    <property type="entry name" value="GNAT FAMILY, PUTATIVE (AFU_ORTHOLOGUE AFUA_3G00765)-RELATED-RELATED"/>
    <property type="match status" value="1"/>
</dbReference>
<keyword evidence="4" id="KW-1185">Reference proteome</keyword>
<comment type="caution">
    <text evidence="3">The sequence shown here is derived from an EMBL/GenBank/DDBJ whole genome shotgun (WGS) entry which is preliminary data.</text>
</comment>
<dbReference type="Pfam" id="PF13302">
    <property type="entry name" value="Acetyltransf_3"/>
    <property type="match status" value="1"/>
</dbReference>
<dbReference type="AlphaFoldDB" id="A0A0C1N929"/>
<dbReference type="InterPro" id="IPR000182">
    <property type="entry name" value="GNAT_dom"/>
</dbReference>
<organism evidence="3">
    <name type="scientific">Tolypothrix bouteillei VB521301</name>
    <dbReference type="NCBI Taxonomy" id="1479485"/>
    <lineage>
        <taxon>Bacteria</taxon>
        <taxon>Bacillati</taxon>
        <taxon>Cyanobacteriota</taxon>
        <taxon>Cyanophyceae</taxon>
        <taxon>Nostocales</taxon>
        <taxon>Tolypothrichaceae</taxon>
        <taxon>Tolypothrix</taxon>
    </lineage>
</organism>
<dbReference type="EMBL" id="JHEG02000058">
    <property type="protein sequence ID" value="KIE09126.1"/>
    <property type="molecule type" value="Genomic_DNA"/>
</dbReference>
<accession>A0A0C1N929</accession>
<name>A0A0C1N929_9CYAN</name>
<dbReference type="InterPro" id="IPR016181">
    <property type="entry name" value="Acyl_CoA_acyltransferase"/>
</dbReference>
<dbReference type="Gene3D" id="3.40.630.30">
    <property type="match status" value="1"/>
</dbReference>
<dbReference type="PROSITE" id="PS51186">
    <property type="entry name" value="GNAT"/>
    <property type="match status" value="1"/>
</dbReference>
<dbReference type="PANTHER" id="PTHR43792:SF1">
    <property type="entry name" value="N-ACETYLTRANSFERASE DOMAIN-CONTAINING PROTEIN"/>
    <property type="match status" value="1"/>
</dbReference>
<keyword evidence="3" id="KW-0808">Transferase</keyword>
<evidence type="ECO:0000313" key="4">
    <source>
        <dbReference type="Proteomes" id="UP000029738"/>
    </source>
</evidence>
<feature type="domain" description="N-acetyltransferase" evidence="1">
    <location>
        <begin position="8"/>
        <end position="169"/>
    </location>
</feature>
<evidence type="ECO:0000259" key="1">
    <source>
        <dbReference type="PROSITE" id="PS51186"/>
    </source>
</evidence>
<dbReference type="InterPro" id="IPR051531">
    <property type="entry name" value="N-acetyltransferase"/>
</dbReference>